<dbReference type="EMBL" id="JBHSWD010000001">
    <property type="protein sequence ID" value="MFC6591663.1"/>
    <property type="molecule type" value="Genomic_DNA"/>
</dbReference>
<comment type="caution">
    <text evidence="1">The sequence shown here is derived from an EMBL/GenBank/DDBJ whole genome shotgun (WGS) entry which is preliminary data.</text>
</comment>
<evidence type="ECO:0008006" key="3">
    <source>
        <dbReference type="Google" id="ProtNLM"/>
    </source>
</evidence>
<name>A0ABW1YCF9_9DEIO</name>
<dbReference type="Proteomes" id="UP001596297">
    <property type="component" value="Unassembled WGS sequence"/>
</dbReference>
<dbReference type="RefSeq" id="WP_380082668.1">
    <property type="nucleotide sequence ID" value="NZ_JBHSWD010000001.1"/>
</dbReference>
<reference evidence="2" key="1">
    <citation type="journal article" date="2019" name="Int. J. Syst. Evol. Microbiol.">
        <title>The Global Catalogue of Microorganisms (GCM) 10K type strain sequencing project: providing services to taxonomists for standard genome sequencing and annotation.</title>
        <authorList>
            <consortium name="The Broad Institute Genomics Platform"/>
            <consortium name="The Broad Institute Genome Sequencing Center for Infectious Disease"/>
            <person name="Wu L."/>
            <person name="Ma J."/>
        </authorList>
    </citation>
    <scope>NUCLEOTIDE SEQUENCE [LARGE SCALE GENOMIC DNA]</scope>
    <source>
        <strain evidence="2">CGMCC 1.15772</strain>
    </source>
</reference>
<sequence length="66" mass="6778">MRQPLLILTYCAGAGLLAVLGRYVVTGDLNTEVLTALGTTIAALIGALQNVKDDDKDGDSDGNNSA</sequence>
<gene>
    <name evidence="1" type="ORF">ACFP81_06335</name>
</gene>
<evidence type="ECO:0000313" key="2">
    <source>
        <dbReference type="Proteomes" id="UP001596297"/>
    </source>
</evidence>
<organism evidence="1 2">
    <name type="scientific">Deinococcus lacus</name>
    <dbReference type="NCBI Taxonomy" id="392561"/>
    <lineage>
        <taxon>Bacteria</taxon>
        <taxon>Thermotogati</taxon>
        <taxon>Deinococcota</taxon>
        <taxon>Deinococci</taxon>
        <taxon>Deinococcales</taxon>
        <taxon>Deinococcaceae</taxon>
        <taxon>Deinococcus</taxon>
    </lineage>
</organism>
<accession>A0ABW1YCF9</accession>
<keyword evidence="2" id="KW-1185">Reference proteome</keyword>
<proteinExistence type="predicted"/>
<protein>
    <recommendedName>
        <fullName evidence="3">Holin</fullName>
    </recommendedName>
</protein>
<evidence type="ECO:0000313" key="1">
    <source>
        <dbReference type="EMBL" id="MFC6591663.1"/>
    </source>
</evidence>